<dbReference type="EC" id="2.4.1.1" evidence="18"/>
<dbReference type="CDD" id="cd00776">
    <property type="entry name" value="AsxRS_core"/>
    <property type="match status" value="1"/>
</dbReference>
<feature type="region of interest" description="Disordered" evidence="19">
    <location>
        <begin position="951"/>
        <end position="1065"/>
    </location>
</feature>
<evidence type="ECO:0000256" key="6">
    <source>
        <dbReference type="ARBA" id="ARBA00022490"/>
    </source>
</evidence>
<comment type="caution">
    <text evidence="21">The sequence shown here is derived from an EMBL/GenBank/DDBJ whole genome shotgun (WGS) entry which is preliminary data.</text>
</comment>
<dbReference type="InterPro" id="IPR000811">
    <property type="entry name" value="Glyco_trans_35"/>
</dbReference>
<feature type="compositionally biased region" description="Basic and acidic residues" evidence="19">
    <location>
        <begin position="1007"/>
        <end position="1045"/>
    </location>
</feature>
<organism evidence="21 22">
    <name type="scientific">Rhodotorula mucilaginosa</name>
    <name type="common">Yeast</name>
    <name type="synonym">Rhodotorula rubra</name>
    <dbReference type="NCBI Taxonomy" id="5537"/>
    <lineage>
        <taxon>Eukaryota</taxon>
        <taxon>Fungi</taxon>
        <taxon>Dikarya</taxon>
        <taxon>Basidiomycota</taxon>
        <taxon>Pucciniomycotina</taxon>
        <taxon>Microbotryomycetes</taxon>
        <taxon>Sporidiobolales</taxon>
        <taxon>Sporidiobolaceae</taxon>
        <taxon>Rhodotorula</taxon>
    </lineage>
</organism>
<dbReference type="CDD" id="cd04320">
    <property type="entry name" value="AspRS_cyto_N"/>
    <property type="match status" value="1"/>
</dbReference>
<dbReference type="Gene3D" id="3.30.930.10">
    <property type="entry name" value="Bira Bifunctional Protein, Domain 2"/>
    <property type="match status" value="1"/>
</dbReference>
<evidence type="ECO:0000313" key="21">
    <source>
        <dbReference type="EMBL" id="KAG0654176.1"/>
    </source>
</evidence>
<dbReference type="Pfam" id="PF00152">
    <property type="entry name" value="tRNA-synt_2"/>
    <property type="match status" value="1"/>
</dbReference>
<evidence type="ECO:0000256" key="12">
    <source>
        <dbReference type="ARBA" id="ARBA00022840"/>
    </source>
</evidence>
<dbReference type="InterPro" id="IPR045864">
    <property type="entry name" value="aa-tRNA-synth_II/BPL/LPL"/>
</dbReference>
<dbReference type="GO" id="GO:0005524">
    <property type="term" value="F:ATP binding"/>
    <property type="evidence" value="ECO:0007669"/>
    <property type="project" value="UniProtKB-KW"/>
</dbReference>
<dbReference type="InterPro" id="IPR011833">
    <property type="entry name" value="Glycg_phsphrylas"/>
</dbReference>
<evidence type="ECO:0000256" key="15">
    <source>
        <dbReference type="ARBA" id="ARBA00023146"/>
    </source>
</evidence>
<evidence type="ECO:0000256" key="4">
    <source>
        <dbReference type="ARBA" id="ARBA00005312"/>
    </source>
</evidence>
<comment type="similarity">
    <text evidence="5 18">Belongs to the glycogen phosphorylase family.</text>
</comment>
<dbReference type="CDD" id="cd04300">
    <property type="entry name" value="GT35_Glycogen_Phosphorylase"/>
    <property type="match status" value="1"/>
</dbReference>
<dbReference type="Pfam" id="PF00343">
    <property type="entry name" value="Phosphorylase"/>
    <property type="match status" value="1"/>
</dbReference>
<proteinExistence type="inferred from homology"/>
<evidence type="ECO:0000256" key="18">
    <source>
        <dbReference type="RuleBase" id="RU000587"/>
    </source>
</evidence>
<evidence type="ECO:0000256" key="3">
    <source>
        <dbReference type="ARBA" id="ARBA00004496"/>
    </source>
</evidence>
<evidence type="ECO:0000259" key="20">
    <source>
        <dbReference type="PROSITE" id="PS50862"/>
    </source>
</evidence>
<dbReference type="EMBL" id="PUHQ01000158">
    <property type="protein sequence ID" value="KAG0654176.1"/>
    <property type="molecule type" value="Genomic_DNA"/>
</dbReference>
<dbReference type="FunFam" id="3.30.930.10:FF:000013">
    <property type="entry name" value="Aspartate--tRNA ligase, cytoplasmic"/>
    <property type="match status" value="1"/>
</dbReference>
<dbReference type="InterPro" id="IPR004364">
    <property type="entry name" value="Aa-tRNA-synt_II"/>
</dbReference>
<evidence type="ECO:0000256" key="14">
    <source>
        <dbReference type="ARBA" id="ARBA00022917"/>
    </source>
</evidence>
<keyword evidence="22" id="KW-1185">Reference proteome</keyword>
<dbReference type="InterPro" id="IPR004523">
    <property type="entry name" value="Asp-tRNA_synthase_2"/>
</dbReference>
<dbReference type="NCBIfam" id="TIGR02093">
    <property type="entry name" value="P_ylase"/>
    <property type="match status" value="1"/>
</dbReference>
<dbReference type="GO" id="GO:0005980">
    <property type="term" value="P:glycogen catabolic process"/>
    <property type="evidence" value="ECO:0007669"/>
    <property type="project" value="TreeGrafter"/>
</dbReference>
<evidence type="ECO:0000256" key="5">
    <source>
        <dbReference type="ARBA" id="ARBA00006047"/>
    </source>
</evidence>
<comment type="function">
    <text evidence="18">Allosteric enzyme that catalyzes the rate-limiting step in glycogen catabolism, the phosphorolytic cleavage of glycogen to produce glucose-1-phosphate, and plays a central role in maintaining cellular and organismal glucose homeostasis.</text>
</comment>
<feature type="compositionally biased region" description="Low complexity" evidence="19">
    <location>
        <begin position="959"/>
        <end position="995"/>
    </location>
</feature>
<protein>
    <recommendedName>
        <fullName evidence="18">Alpha-1,4 glucan phosphorylase</fullName>
        <ecNumber evidence="18">2.4.1.1</ecNumber>
    </recommendedName>
</protein>
<keyword evidence="15" id="KW-0030">Aminoacyl-tRNA synthetase</keyword>
<comment type="similarity">
    <text evidence="4">Belongs to the class-II aminoacyl-tRNA synthetase family. Type 2 subfamily.</text>
</comment>
<feature type="domain" description="Aminoacyl-transfer RNA synthetases class-II family profile" evidence="20">
    <location>
        <begin position="1220"/>
        <end position="1524"/>
    </location>
</feature>
<evidence type="ECO:0000256" key="2">
    <source>
        <dbReference type="ARBA" id="ARBA00001933"/>
    </source>
</evidence>
<evidence type="ECO:0000256" key="19">
    <source>
        <dbReference type="SAM" id="MobiDB-lite"/>
    </source>
</evidence>
<dbReference type="OrthoDB" id="9215500at2759"/>
<dbReference type="GO" id="GO:0030170">
    <property type="term" value="F:pyridoxal phosphate binding"/>
    <property type="evidence" value="ECO:0007669"/>
    <property type="project" value="InterPro"/>
</dbReference>
<evidence type="ECO:0000256" key="13">
    <source>
        <dbReference type="ARBA" id="ARBA00022898"/>
    </source>
</evidence>
<dbReference type="GO" id="GO:0005737">
    <property type="term" value="C:cytoplasm"/>
    <property type="evidence" value="ECO:0007669"/>
    <property type="project" value="UniProtKB-SubCell"/>
</dbReference>
<keyword evidence="11" id="KW-0547">Nucleotide-binding</keyword>
<evidence type="ECO:0000313" key="22">
    <source>
        <dbReference type="Proteomes" id="UP000777482"/>
    </source>
</evidence>
<keyword evidence="13 18" id="KW-0663">Pyridoxal phosphate</keyword>
<dbReference type="GO" id="GO:0004815">
    <property type="term" value="F:aspartate-tRNA ligase activity"/>
    <property type="evidence" value="ECO:0007669"/>
    <property type="project" value="UniProtKB-EC"/>
</dbReference>
<evidence type="ECO:0000256" key="10">
    <source>
        <dbReference type="ARBA" id="ARBA00022679"/>
    </source>
</evidence>
<accession>A0A9P6VUF1</accession>
<keyword evidence="6" id="KW-0963">Cytoplasm</keyword>
<keyword evidence="16 18" id="KW-0119">Carbohydrate metabolism</keyword>
<dbReference type="Gene3D" id="3.40.50.2000">
    <property type="entry name" value="Glycogen Phosphorylase B"/>
    <property type="match status" value="2"/>
</dbReference>
<evidence type="ECO:0000256" key="7">
    <source>
        <dbReference type="ARBA" id="ARBA00022533"/>
    </source>
</evidence>
<feature type="compositionally biased region" description="Polar residues" evidence="19">
    <location>
        <begin position="1050"/>
        <end position="1064"/>
    </location>
</feature>
<feature type="compositionally biased region" description="Polar residues" evidence="19">
    <location>
        <begin position="1"/>
        <end position="17"/>
    </location>
</feature>
<dbReference type="NCBIfam" id="TIGR00458">
    <property type="entry name" value="aspS_nondisc"/>
    <property type="match status" value="1"/>
</dbReference>
<comment type="cofactor">
    <cofactor evidence="2 18">
        <name>pyridoxal 5'-phosphate</name>
        <dbReference type="ChEBI" id="CHEBI:597326"/>
    </cofactor>
</comment>
<dbReference type="PROSITE" id="PS00102">
    <property type="entry name" value="PHOSPHORYLASE"/>
    <property type="match status" value="1"/>
</dbReference>
<comment type="subcellular location">
    <subcellularLocation>
        <location evidence="3">Cytoplasm</location>
    </subcellularLocation>
</comment>
<evidence type="ECO:0000256" key="8">
    <source>
        <dbReference type="ARBA" id="ARBA00022598"/>
    </source>
</evidence>
<keyword evidence="12" id="KW-0067">ATP-binding</keyword>
<feature type="region of interest" description="Disordered" evidence="19">
    <location>
        <begin position="1"/>
        <end position="39"/>
    </location>
</feature>
<dbReference type="HAMAP" id="MF_02075">
    <property type="entry name" value="Asp_tRNA_synth_type2"/>
    <property type="match status" value="1"/>
</dbReference>
<gene>
    <name evidence="21" type="primary">GPH1</name>
    <name evidence="21" type="ORF">C6P46_001857</name>
</gene>
<dbReference type="Proteomes" id="UP000777482">
    <property type="component" value="Unassembled WGS sequence"/>
</dbReference>
<dbReference type="GO" id="GO:0008184">
    <property type="term" value="F:glycogen phosphorylase activity"/>
    <property type="evidence" value="ECO:0007669"/>
    <property type="project" value="InterPro"/>
</dbReference>
<name>A0A9P6VUF1_RHOMI</name>
<evidence type="ECO:0000256" key="1">
    <source>
        <dbReference type="ARBA" id="ARBA00001275"/>
    </source>
</evidence>
<dbReference type="SUPFAM" id="SSF50249">
    <property type="entry name" value="Nucleic acid-binding proteins"/>
    <property type="match status" value="1"/>
</dbReference>
<dbReference type="InterPro" id="IPR012340">
    <property type="entry name" value="NA-bd_OB-fold"/>
</dbReference>
<evidence type="ECO:0000256" key="11">
    <source>
        <dbReference type="ARBA" id="ARBA00022741"/>
    </source>
</evidence>
<dbReference type="PROSITE" id="PS50862">
    <property type="entry name" value="AA_TRNA_LIGASE_II"/>
    <property type="match status" value="1"/>
</dbReference>
<dbReference type="FunFam" id="2.40.50.140:FF:000132">
    <property type="entry name" value="Aspartyl-tRNA synthetase, cytoplasmic"/>
    <property type="match status" value="1"/>
</dbReference>
<dbReference type="SUPFAM" id="SSF55681">
    <property type="entry name" value="Class II aaRS and biotin synthetases"/>
    <property type="match status" value="1"/>
</dbReference>
<reference evidence="21 22" key="1">
    <citation type="submission" date="2020-11" db="EMBL/GenBank/DDBJ databases">
        <title>Kefir isolates.</title>
        <authorList>
            <person name="Marcisauskas S."/>
            <person name="Kim Y."/>
            <person name="Blasche S."/>
        </authorList>
    </citation>
    <scope>NUCLEOTIDE SEQUENCE [LARGE SCALE GENOMIC DNA]</scope>
    <source>
        <strain evidence="21 22">KR</strain>
    </source>
</reference>
<dbReference type="PANTHER" id="PTHR11468">
    <property type="entry name" value="GLYCOGEN PHOSPHORYLASE"/>
    <property type="match status" value="1"/>
</dbReference>
<dbReference type="InterPro" id="IPR006195">
    <property type="entry name" value="aa-tRNA-synth_II"/>
</dbReference>
<dbReference type="PRINTS" id="PR01042">
    <property type="entry name" value="TRNASYNTHASP"/>
</dbReference>
<keyword evidence="8" id="KW-0436">Ligase</keyword>
<evidence type="ECO:0000256" key="17">
    <source>
        <dbReference type="ARBA" id="ARBA00047904"/>
    </source>
</evidence>
<dbReference type="InterPro" id="IPR035090">
    <property type="entry name" value="Pyridoxal_P_attach_site"/>
</dbReference>
<comment type="catalytic activity">
    <reaction evidence="17">
        <text>tRNA(Asp) + L-aspartate + ATP = L-aspartyl-tRNA(Asp) + AMP + diphosphate</text>
        <dbReference type="Rhea" id="RHEA:19649"/>
        <dbReference type="Rhea" id="RHEA-COMP:9660"/>
        <dbReference type="Rhea" id="RHEA-COMP:9678"/>
        <dbReference type="ChEBI" id="CHEBI:29991"/>
        <dbReference type="ChEBI" id="CHEBI:30616"/>
        <dbReference type="ChEBI" id="CHEBI:33019"/>
        <dbReference type="ChEBI" id="CHEBI:78442"/>
        <dbReference type="ChEBI" id="CHEBI:78516"/>
        <dbReference type="ChEBI" id="CHEBI:456215"/>
        <dbReference type="EC" id="6.1.1.12"/>
    </reaction>
</comment>
<dbReference type="FunFam" id="3.40.50.2000:FF:000002">
    <property type="entry name" value="Alpha-1,4 glucan phosphorylase"/>
    <property type="match status" value="1"/>
</dbReference>
<dbReference type="SUPFAM" id="SSF53756">
    <property type="entry name" value="UDP-Glycosyltransferase/glycogen phosphorylase"/>
    <property type="match status" value="1"/>
</dbReference>
<evidence type="ECO:0000256" key="16">
    <source>
        <dbReference type="ARBA" id="ARBA00023277"/>
    </source>
</evidence>
<sequence length="1532" mass="172112">MSSTTSEPTTPKASHQANPFDVLAQPRRPRAHKRSATGFIPEGPKKLSEIFPGDAKAWKAAIERNAQLLKPDVDSVSANIVHQLESSLARRPFNTDEIAMYQASALSVRDHLISKWTDTQTFYTQARVKRVYYFSLEFLMGRLYDNNMLNLGLKAPYTDATKQLGFNIEDLIDSERDMGLGNGGLGRLAACYLDSSATLNLPCWGYSLRYANGIFKQVIDSEGNQVEVPDPWLDNANPWEIARLDEAIEIKFHGEANRGETKGPGTWTGGLDVLAVPYDIPVPGYETETVNNIRLWSARGKVSFDLAKFNAGDYEAAVREAEEAETITRVLYPNENHDKGKALRLKQQYLWVAASLHDILRRFRKLQLPWTEFPEYNAIQLNDTHPTLAIVELMRILVDEEGQQWDEAWSIVRRTFGYTNHTVLPEALEKWSVPLLEWLLPRHMQIIYDLNFLFLAEVEKEFPGDRGRLARMSLIEEGFPKAVRMAHLAVIGSHKVNGVAALHSDLVQSDLFPDFVEFFGRDHFTNVTNGVTPRRWLLECNPPLAKLITETLGSQKWVTHLDELAGLRKYAKDKAFKKKWAAAKQVNRDRLCDYIESTLGITVNRHALIDIQVKRIHEYKRQLMNAFGVIFRYLQLKKMSPADRKRLVPRLSVFAGKAAPGYHIAKLIIKLINSISKTINADEEIREYLSVAFLPDYAVSLAQILVPASDIHEHISTAGTEASGTSCMKFCLNGGLLLGTLDGANIEIAEAVGDENVFFFGHLTPDVPKLRRAHHFGDSQYPNELLEVVDAIRAGTFGESGAFEPLISTIFEGKDHYLVSDDFLSYLQAQKMVDEAFVDQAGWVEKCINTTAGMGFFSSDRATMQYAETIWNVEPCVVTKLRYRRGEAARLNAHRCMTAPRVALFQASRAALFSQQTRSVSSLRSLSRRPLPLTVTPTMTGLHGILDKVIPHHHKDGSSSRPSSTTTSRPQSPVAGGKASIASSRKSLDSSRASSEIILNENGEPLSKSEIKKRQKAEEKERLKAEKAKKIAEKEAAEKAAKNQAEEDYSPNSYGNLPLNNSSERAGIPRHKFEDLSAARDGESVLVRARLQTSRAQGAKMVFVVLRQQSRTMQGLVVVEPELVSKKMVRWVEGIHDESIVLVEGVLQTPKEPIKSCTVHDVELKIRKIHIISEAPASLPFNMNDALRPMDAEEGVNVALDTRLDNRVLDLRTLTNQSIFKMQSGVGNLFREYLNSQGFTEIHTPKLQGAATESGASVFRVSYFKSIAFLAQSPQLHKQMCIAGDMEKVYEIGPVFRAEDSNTHRHLTEFMGLDLEMAFEEHYHEVMETIDGMLKHIFAGLKQRYAQEIDVVRRQFPHDDFTWLPETLVLKHGDAIKLLQEAGVQQGSPPQPIGDHDDMSTSSEKALGKIIKAKYNTDYYIIDKFPLEIRPFYTMPDPTNPKLSNSYDFFMRGEEILSGAQRVHDPVLLEQRIKEAGINPADMQNYLDAFKLGCPPHGGGGIGLERVVMLFLQINNIRRASLFPRDPKRLTP</sequence>
<keyword evidence="14" id="KW-0648">Protein biosynthesis</keyword>
<comment type="catalytic activity">
    <reaction evidence="1 18">
        <text>[(1-&gt;4)-alpha-D-glucosyl](n) + phosphate = [(1-&gt;4)-alpha-D-glucosyl](n-1) + alpha-D-glucose 1-phosphate</text>
        <dbReference type="Rhea" id="RHEA:41732"/>
        <dbReference type="Rhea" id="RHEA-COMP:9584"/>
        <dbReference type="Rhea" id="RHEA-COMP:9586"/>
        <dbReference type="ChEBI" id="CHEBI:15444"/>
        <dbReference type="ChEBI" id="CHEBI:43474"/>
        <dbReference type="ChEBI" id="CHEBI:58601"/>
        <dbReference type="EC" id="2.4.1.1"/>
    </reaction>
</comment>
<dbReference type="PANTHER" id="PTHR11468:SF3">
    <property type="entry name" value="GLYCOGEN PHOSPHORYLASE, LIVER FORM"/>
    <property type="match status" value="1"/>
</dbReference>
<dbReference type="FunFam" id="3.40.50.2000:FF:000003">
    <property type="entry name" value="Alpha-1,4 glucan phosphorylase"/>
    <property type="match status" value="1"/>
</dbReference>
<keyword evidence="9 18" id="KW-0328">Glycosyltransferase</keyword>
<dbReference type="GO" id="GO:0006422">
    <property type="term" value="P:aspartyl-tRNA aminoacylation"/>
    <property type="evidence" value="ECO:0007669"/>
    <property type="project" value="InterPro"/>
</dbReference>
<keyword evidence="7" id="KW-0021">Allosteric enzyme</keyword>
<dbReference type="NCBIfam" id="NF003483">
    <property type="entry name" value="PRK05159.1"/>
    <property type="match status" value="1"/>
</dbReference>
<dbReference type="Gene3D" id="2.40.50.140">
    <property type="entry name" value="Nucleic acid-binding proteins"/>
    <property type="match status" value="1"/>
</dbReference>
<keyword evidence="10 18" id="KW-0808">Transferase</keyword>
<dbReference type="InterPro" id="IPR002312">
    <property type="entry name" value="Asp/Asn-tRNA-synth_IIb"/>
</dbReference>
<evidence type="ECO:0000256" key="9">
    <source>
        <dbReference type="ARBA" id="ARBA00022676"/>
    </source>
</evidence>